<gene>
    <name evidence="2" type="ORF">FisN_7Hh141</name>
</gene>
<dbReference type="Proteomes" id="UP000198406">
    <property type="component" value="Unassembled WGS sequence"/>
</dbReference>
<comment type="caution">
    <text evidence="2">The sequence shown here is derived from an EMBL/GenBank/DDBJ whole genome shotgun (WGS) entry which is preliminary data.</text>
</comment>
<dbReference type="OrthoDB" id="47961at2759"/>
<protein>
    <submittedName>
        <fullName evidence="2">Uncharacterized protein</fullName>
    </submittedName>
</protein>
<dbReference type="InParanoid" id="A0A1Z5K3K1"/>
<organism evidence="2 3">
    <name type="scientific">Fistulifera solaris</name>
    <name type="common">Oleaginous diatom</name>
    <dbReference type="NCBI Taxonomy" id="1519565"/>
    <lineage>
        <taxon>Eukaryota</taxon>
        <taxon>Sar</taxon>
        <taxon>Stramenopiles</taxon>
        <taxon>Ochrophyta</taxon>
        <taxon>Bacillariophyta</taxon>
        <taxon>Bacillariophyceae</taxon>
        <taxon>Bacillariophycidae</taxon>
        <taxon>Naviculales</taxon>
        <taxon>Naviculaceae</taxon>
        <taxon>Fistulifera</taxon>
    </lineage>
</organism>
<evidence type="ECO:0000256" key="1">
    <source>
        <dbReference type="SAM" id="MobiDB-lite"/>
    </source>
</evidence>
<evidence type="ECO:0000313" key="2">
    <source>
        <dbReference type="EMBL" id="GAX20827.1"/>
    </source>
</evidence>
<name>A0A1Z5K3K1_FISSO</name>
<feature type="region of interest" description="Disordered" evidence="1">
    <location>
        <begin position="1"/>
        <end position="29"/>
    </location>
</feature>
<dbReference type="AlphaFoldDB" id="A0A1Z5K3K1"/>
<accession>A0A1Z5K3K1</accession>
<reference evidence="2 3" key="1">
    <citation type="journal article" date="2015" name="Plant Cell">
        <title>Oil accumulation by the oleaginous diatom Fistulifera solaris as revealed by the genome and transcriptome.</title>
        <authorList>
            <person name="Tanaka T."/>
            <person name="Maeda Y."/>
            <person name="Veluchamy A."/>
            <person name="Tanaka M."/>
            <person name="Abida H."/>
            <person name="Marechal E."/>
            <person name="Bowler C."/>
            <person name="Muto M."/>
            <person name="Sunaga Y."/>
            <person name="Tanaka M."/>
            <person name="Yoshino T."/>
            <person name="Taniguchi T."/>
            <person name="Fukuda Y."/>
            <person name="Nemoto M."/>
            <person name="Matsumoto M."/>
            <person name="Wong P.S."/>
            <person name="Aburatani S."/>
            <person name="Fujibuchi W."/>
        </authorList>
    </citation>
    <scope>NUCLEOTIDE SEQUENCE [LARGE SCALE GENOMIC DNA]</scope>
    <source>
        <strain evidence="2 3">JPCC DA0580</strain>
    </source>
</reference>
<sequence length="269" mass="29154">MTEMSLNSRSNESAPISPTASGQSDLPFLNLKKRSNKNDSKRVVLASVNSAFLDGLFADVAQAQGDSFSDESNCFCFDECDTRSDPSKSFKKTRLSKTKSMTRCGKSYLQLNMPEASTVSSEFDSMFSSTVSPYAAPRSDSLEFQLSCVSESSCDNVAARNKAISTTAKLAFPRLLSVSTCANSSSTLLPRKVSDLQSLVTEDSSPKESYGWFVEMDDDHYNNSSDLYKASTGTLAFSAPTAPKAANFDAEVEWAKAADTVDDVLGDFF</sequence>
<keyword evidence="3" id="KW-1185">Reference proteome</keyword>
<evidence type="ECO:0000313" key="3">
    <source>
        <dbReference type="Proteomes" id="UP000198406"/>
    </source>
</evidence>
<dbReference type="EMBL" id="BDSP01000152">
    <property type="protein sequence ID" value="GAX20827.1"/>
    <property type="molecule type" value="Genomic_DNA"/>
</dbReference>
<proteinExistence type="predicted"/>
<feature type="compositionally biased region" description="Polar residues" evidence="1">
    <location>
        <begin position="1"/>
        <end position="24"/>
    </location>
</feature>